<dbReference type="NCBIfam" id="NF006825">
    <property type="entry name" value="PRK09347.1-2"/>
    <property type="match status" value="1"/>
</dbReference>
<evidence type="ECO:0000313" key="6">
    <source>
        <dbReference type="EMBL" id="KKL72524.1"/>
    </source>
</evidence>
<gene>
    <name evidence="6" type="ORF">LCGC14_2084050</name>
</gene>
<dbReference type="InterPro" id="IPR043133">
    <property type="entry name" value="GTP-CH-I_C/QueF"/>
</dbReference>
<evidence type="ECO:0000256" key="2">
    <source>
        <dbReference type="ARBA" id="ARBA00005080"/>
    </source>
</evidence>
<protein>
    <recommendedName>
        <fullName evidence="3">GTP cyclohydrolase I</fullName>
        <ecNumber evidence="3">3.5.4.16</ecNumber>
    </recommendedName>
</protein>
<comment type="pathway">
    <text evidence="2">Cofactor biosynthesis; 7,8-dihydroneopterin triphosphate biosynthesis; 7,8-dihydroneopterin triphosphate from GTP: step 1/1.</text>
</comment>
<dbReference type="SUPFAM" id="SSF55620">
    <property type="entry name" value="Tetrahydrobiopterin biosynthesis enzymes-like"/>
    <property type="match status" value="1"/>
</dbReference>
<dbReference type="FunFam" id="3.30.1130.10:FF:000001">
    <property type="entry name" value="GTP cyclohydrolase 1"/>
    <property type="match status" value="1"/>
</dbReference>
<dbReference type="InterPro" id="IPR043134">
    <property type="entry name" value="GTP-CH-I_N"/>
</dbReference>
<comment type="catalytic activity">
    <reaction evidence="1">
        <text>GTP + H2O = 7,8-dihydroneopterin 3'-triphosphate + formate + H(+)</text>
        <dbReference type="Rhea" id="RHEA:17473"/>
        <dbReference type="ChEBI" id="CHEBI:15377"/>
        <dbReference type="ChEBI" id="CHEBI:15378"/>
        <dbReference type="ChEBI" id="CHEBI:15740"/>
        <dbReference type="ChEBI" id="CHEBI:37565"/>
        <dbReference type="ChEBI" id="CHEBI:58462"/>
        <dbReference type="EC" id="3.5.4.16"/>
    </reaction>
</comment>
<evidence type="ECO:0000256" key="4">
    <source>
        <dbReference type="ARBA" id="ARBA00022801"/>
    </source>
</evidence>
<accession>A0A0F9EEY7</accession>
<dbReference type="GO" id="GO:0008270">
    <property type="term" value="F:zinc ion binding"/>
    <property type="evidence" value="ECO:0007669"/>
    <property type="project" value="TreeGrafter"/>
</dbReference>
<evidence type="ECO:0000256" key="1">
    <source>
        <dbReference type="ARBA" id="ARBA00001052"/>
    </source>
</evidence>
<proteinExistence type="inferred from homology"/>
<name>A0A0F9EEY7_9ZZZZ</name>
<dbReference type="GO" id="GO:0003934">
    <property type="term" value="F:GTP cyclohydrolase I activity"/>
    <property type="evidence" value="ECO:0007669"/>
    <property type="project" value="UniProtKB-EC"/>
</dbReference>
<dbReference type="Pfam" id="PF01227">
    <property type="entry name" value="GTP_cyclohydroI"/>
    <property type="match status" value="1"/>
</dbReference>
<dbReference type="PANTHER" id="PTHR11109">
    <property type="entry name" value="GTP CYCLOHYDROLASE I"/>
    <property type="match status" value="1"/>
</dbReference>
<dbReference type="EMBL" id="LAZR01025247">
    <property type="protein sequence ID" value="KKL72524.1"/>
    <property type="molecule type" value="Genomic_DNA"/>
</dbReference>
<dbReference type="InterPro" id="IPR020602">
    <property type="entry name" value="GTP_CycHdrlase_I_dom"/>
</dbReference>
<dbReference type="PROSITE" id="PS00859">
    <property type="entry name" value="GTP_CYCLOHYDROL_1_1"/>
    <property type="match status" value="1"/>
</dbReference>
<dbReference type="GO" id="GO:0006729">
    <property type="term" value="P:tetrahydrobiopterin biosynthetic process"/>
    <property type="evidence" value="ECO:0007669"/>
    <property type="project" value="TreeGrafter"/>
</dbReference>
<dbReference type="AlphaFoldDB" id="A0A0F9EEY7"/>
<dbReference type="GO" id="GO:0005525">
    <property type="term" value="F:GTP binding"/>
    <property type="evidence" value="ECO:0007669"/>
    <property type="project" value="TreeGrafter"/>
</dbReference>
<organism evidence="6">
    <name type="scientific">marine sediment metagenome</name>
    <dbReference type="NCBI Taxonomy" id="412755"/>
    <lineage>
        <taxon>unclassified sequences</taxon>
        <taxon>metagenomes</taxon>
        <taxon>ecological metagenomes</taxon>
    </lineage>
</organism>
<dbReference type="EC" id="3.5.4.16" evidence="3"/>
<dbReference type="HAMAP" id="MF_00223">
    <property type="entry name" value="FolE"/>
    <property type="match status" value="1"/>
</dbReference>
<dbReference type="GO" id="GO:0005737">
    <property type="term" value="C:cytoplasm"/>
    <property type="evidence" value="ECO:0007669"/>
    <property type="project" value="TreeGrafter"/>
</dbReference>
<dbReference type="NCBIfam" id="NF006826">
    <property type="entry name" value="PRK09347.1-3"/>
    <property type="match status" value="1"/>
</dbReference>
<sequence length="245" mass="27294">MTTQNEPGVPRLVSRLKIANADPYRAFAAEMFSKDPKEVSSEERQAAKERVMAMLYTEGGDPETMLKQAAIMIIQALGRDLNDEGLKNTPDRVARAWLNDFMPKESAKDALSVMVMEESYDQMLIVKGIPIRSHCEHHLLPWYGNVALGYLPNEKTVGLSKLTRMVQAAQKGITIQERVTEELAKAMQDVLKPMGSIVVIEASHSCTLMRGVKSEGQRFTTSAARGVFLTNPAPRQEFLTLLNRS</sequence>
<keyword evidence="4" id="KW-0378">Hydrolase</keyword>
<feature type="domain" description="GTP cyclohydrolase I" evidence="5">
    <location>
        <begin position="67"/>
        <end position="242"/>
    </location>
</feature>
<dbReference type="Gene3D" id="1.10.286.10">
    <property type="match status" value="1"/>
</dbReference>
<comment type="caution">
    <text evidence="6">The sequence shown here is derived from an EMBL/GenBank/DDBJ whole genome shotgun (WGS) entry which is preliminary data.</text>
</comment>
<evidence type="ECO:0000259" key="5">
    <source>
        <dbReference type="Pfam" id="PF01227"/>
    </source>
</evidence>
<dbReference type="Gene3D" id="3.30.1130.10">
    <property type="match status" value="1"/>
</dbReference>
<reference evidence="6" key="1">
    <citation type="journal article" date="2015" name="Nature">
        <title>Complex archaea that bridge the gap between prokaryotes and eukaryotes.</title>
        <authorList>
            <person name="Spang A."/>
            <person name="Saw J.H."/>
            <person name="Jorgensen S.L."/>
            <person name="Zaremba-Niedzwiedzka K."/>
            <person name="Martijn J."/>
            <person name="Lind A.E."/>
            <person name="van Eijk R."/>
            <person name="Schleper C."/>
            <person name="Guy L."/>
            <person name="Ettema T.J."/>
        </authorList>
    </citation>
    <scope>NUCLEOTIDE SEQUENCE</scope>
</reference>
<dbReference type="PANTHER" id="PTHR11109:SF7">
    <property type="entry name" value="GTP CYCLOHYDROLASE 1"/>
    <property type="match status" value="1"/>
</dbReference>
<evidence type="ECO:0000256" key="3">
    <source>
        <dbReference type="ARBA" id="ARBA00012715"/>
    </source>
</evidence>
<dbReference type="InterPro" id="IPR001474">
    <property type="entry name" value="GTP_CycHdrlase_I"/>
</dbReference>
<dbReference type="GO" id="GO:0046654">
    <property type="term" value="P:tetrahydrofolate biosynthetic process"/>
    <property type="evidence" value="ECO:0007669"/>
    <property type="project" value="InterPro"/>
</dbReference>
<dbReference type="UniPathway" id="UPA00848">
    <property type="reaction ID" value="UER00151"/>
</dbReference>
<dbReference type="InterPro" id="IPR018234">
    <property type="entry name" value="GTP_CycHdrlase_I_CS"/>
</dbReference>